<sequence length="336" mass="38801">MAHSQLAHRETLPIDQPAFFLQYSQSRSANCSNLYRQITNIRLLGAFGFNDSNWKVKMSELNQLILHDPKYGSVRQICRALGYSFEGGNSERRKPPRSVSLLRSITGKFRKQFVGHYFGLDHFPLDYQSPEVQQCVSQFLTEHARLFEDSDQARQLGWPIYPRDSENSRLTDGLAKLMCTQEYHHRRHLQARQKMAREESGDSSLDDSLLDESDSEQSEIFYRSSRHPITVGTTQEERDAINFEKVRDNIELHLEFIYPLDGSAEERSSAWLFNVSCLDYSKLKCYTDFIVGGQLAQRLQAIRMAILPRIQLVHQQKEQLGLSAPVHGRPEAPSRY</sequence>
<organism evidence="2 3">
    <name type="scientific">Hyaloscypha variabilis (strain UAMH 11265 / GT02V1 / F)</name>
    <name type="common">Meliniomyces variabilis</name>
    <dbReference type="NCBI Taxonomy" id="1149755"/>
    <lineage>
        <taxon>Eukaryota</taxon>
        <taxon>Fungi</taxon>
        <taxon>Dikarya</taxon>
        <taxon>Ascomycota</taxon>
        <taxon>Pezizomycotina</taxon>
        <taxon>Leotiomycetes</taxon>
        <taxon>Helotiales</taxon>
        <taxon>Hyaloscyphaceae</taxon>
        <taxon>Hyaloscypha</taxon>
        <taxon>Hyaloscypha variabilis</taxon>
    </lineage>
</organism>
<protein>
    <submittedName>
        <fullName evidence="2">Uncharacterized protein</fullName>
    </submittedName>
</protein>
<gene>
    <name evidence="2" type="ORF">L207DRAFT_225990</name>
</gene>
<dbReference type="EMBL" id="KZ613967">
    <property type="protein sequence ID" value="PMD30387.1"/>
    <property type="molecule type" value="Genomic_DNA"/>
</dbReference>
<evidence type="ECO:0000256" key="1">
    <source>
        <dbReference type="SAM" id="MobiDB-lite"/>
    </source>
</evidence>
<proteinExistence type="predicted"/>
<dbReference type="OrthoDB" id="3550792at2759"/>
<accession>A0A2J6QVS8</accession>
<keyword evidence="3" id="KW-1185">Reference proteome</keyword>
<name>A0A2J6QVS8_HYAVF</name>
<evidence type="ECO:0000313" key="2">
    <source>
        <dbReference type="EMBL" id="PMD30387.1"/>
    </source>
</evidence>
<evidence type="ECO:0000313" key="3">
    <source>
        <dbReference type="Proteomes" id="UP000235786"/>
    </source>
</evidence>
<feature type="region of interest" description="Disordered" evidence="1">
    <location>
        <begin position="189"/>
        <end position="210"/>
    </location>
</feature>
<reference evidence="2 3" key="1">
    <citation type="submission" date="2016-04" db="EMBL/GenBank/DDBJ databases">
        <title>A degradative enzymes factory behind the ericoid mycorrhizal symbiosis.</title>
        <authorList>
            <consortium name="DOE Joint Genome Institute"/>
            <person name="Martino E."/>
            <person name="Morin E."/>
            <person name="Grelet G."/>
            <person name="Kuo A."/>
            <person name="Kohler A."/>
            <person name="Daghino S."/>
            <person name="Barry K."/>
            <person name="Choi C."/>
            <person name="Cichocki N."/>
            <person name="Clum A."/>
            <person name="Copeland A."/>
            <person name="Hainaut M."/>
            <person name="Haridas S."/>
            <person name="Labutti K."/>
            <person name="Lindquist E."/>
            <person name="Lipzen A."/>
            <person name="Khouja H.-R."/>
            <person name="Murat C."/>
            <person name="Ohm R."/>
            <person name="Olson A."/>
            <person name="Spatafora J."/>
            <person name="Veneault-Fourrey C."/>
            <person name="Henrissat B."/>
            <person name="Grigoriev I."/>
            <person name="Martin F."/>
            <person name="Perotto S."/>
        </authorList>
    </citation>
    <scope>NUCLEOTIDE SEQUENCE [LARGE SCALE GENOMIC DNA]</scope>
    <source>
        <strain evidence="2 3">F</strain>
    </source>
</reference>
<dbReference type="AlphaFoldDB" id="A0A2J6QVS8"/>
<dbReference type="Proteomes" id="UP000235786">
    <property type="component" value="Unassembled WGS sequence"/>
</dbReference>